<dbReference type="CDD" id="cd00637">
    <property type="entry name" value="7tm_classA_rhodopsin-like"/>
    <property type="match status" value="1"/>
</dbReference>
<feature type="transmembrane region" description="Helical" evidence="8">
    <location>
        <begin position="36"/>
        <end position="61"/>
    </location>
</feature>
<feature type="transmembrane region" description="Helical" evidence="8">
    <location>
        <begin position="250"/>
        <end position="272"/>
    </location>
</feature>
<evidence type="ECO:0000256" key="4">
    <source>
        <dbReference type="ARBA" id="ARBA00023040"/>
    </source>
</evidence>
<keyword evidence="5 8" id="KW-0472">Membrane</keyword>
<evidence type="ECO:0000256" key="6">
    <source>
        <dbReference type="ARBA" id="ARBA00023170"/>
    </source>
</evidence>
<evidence type="ECO:0000259" key="9">
    <source>
        <dbReference type="PROSITE" id="PS50262"/>
    </source>
</evidence>
<reference evidence="10 11" key="1">
    <citation type="submission" date="2022-12" db="EMBL/GenBank/DDBJ databases">
        <title>Chromosome-level genome of Tegillarca granosa.</title>
        <authorList>
            <person name="Kim J."/>
        </authorList>
    </citation>
    <scope>NUCLEOTIDE SEQUENCE [LARGE SCALE GENOMIC DNA]</scope>
    <source>
        <strain evidence="10">Teg-2019</strain>
        <tissue evidence="10">Adductor muscle</tissue>
    </source>
</reference>
<feature type="transmembrane region" description="Helical" evidence="8">
    <location>
        <begin position="198"/>
        <end position="221"/>
    </location>
</feature>
<evidence type="ECO:0000313" key="10">
    <source>
        <dbReference type="EMBL" id="KAJ8313818.1"/>
    </source>
</evidence>
<keyword evidence="2 8" id="KW-0812">Transmembrane</keyword>
<comment type="caution">
    <text evidence="10">The sequence shown here is derived from an EMBL/GenBank/DDBJ whole genome shotgun (WGS) entry which is preliminary data.</text>
</comment>
<dbReference type="SMART" id="SM01381">
    <property type="entry name" value="7TM_GPCR_Srsx"/>
    <property type="match status" value="1"/>
</dbReference>
<feature type="transmembrane region" description="Helical" evidence="8">
    <location>
        <begin position="153"/>
        <end position="178"/>
    </location>
</feature>
<evidence type="ECO:0000256" key="2">
    <source>
        <dbReference type="ARBA" id="ARBA00022692"/>
    </source>
</evidence>
<feature type="domain" description="G-protein coupled receptors family 1 profile" evidence="9">
    <location>
        <begin position="52"/>
        <end position="309"/>
    </location>
</feature>
<dbReference type="InterPro" id="IPR050125">
    <property type="entry name" value="GPCR_opsins"/>
</dbReference>
<keyword evidence="7" id="KW-0807">Transducer</keyword>
<keyword evidence="6" id="KW-0675">Receptor</keyword>
<accession>A0ABQ9F8Y6</accession>
<evidence type="ECO:0000256" key="7">
    <source>
        <dbReference type="ARBA" id="ARBA00023224"/>
    </source>
</evidence>
<dbReference type="Proteomes" id="UP001217089">
    <property type="component" value="Unassembled WGS sequence"/>
</dbReference>
<dbReference type="SUPFAM" id="SSF81321">
    <property type="entry name" value="Family A G protein-coupled receptor-like"/>
    <property type="match status" value="1"/>
</dbReference>
<keyword evidence="3 8" id="KW-1133">Transmembrane helix</keyword>
<feature type="transmembrane region" description="Helical" evidence="8">
    <location>
        <begin position="106"/>
        <end position="132"/>
    </location>
</feature>
<dbReference type="PANTHER" id="PTHR24240">
    <property type="entry name" value="OPSIN"/>
    <property type="match status" value="1"/>
</dbReference>
<dbReference type="InterPro" id="IPR000276">
    <property type="entry name" value="GPCR_Rhodpsn"/>
</dbReference>
<dbReference type="Pfam" id="PF00001">
    <property type="entry name" value="7tm_1"/>
    <property type="match status" value="1"/>
</dbReference>
<organism evidence="10 11">
    <name type="scientific">Tegillarca granosa</name>
    <name type="common">Malaysian cockle</name>
    <name type="synonym">Anadara granosa</name>
    <dbReference type="NCBI Taxonomy" id="220873"/>
    <lineage>
        <taxon>Eukaryota</taxon>
        <taxon>Metazoa</taxon>
        <taxon>Spiralia</taxon>
        <taxon>Lophotrochozoa</taxon>
        <taxon>Mollusca</taxon>
        <taxon>Bivalvia</taxon>
        <taxon>Autobranchia</taxon>
        <taxon>Pteriomorphia</taxon>
        <taxon>Arcoida</taxon>
        <taxon>Arcoidea</taxon>
        <taxon>Arcidae</taxon>
        <taxon>Tegillarca</taxon>
    </lineage>
</organism>
<evidence type="ECO:0000256" key="8">
    <source>
        <dbReference type="SAM" id="Phobius"/>
    </source>
</evidence>
<name>A0ABQ9F8Y6_TEGGR</name>
<feature type="transmembrane region" description="Helical" evidence="8">
    <location>
        <begin position="73"/>
        <end position="100"/>
    </location>
</feature>
<evidence type="ECO:0000256" key="5">
    <source>
        <dbReference type="ARBA" id="ARBA00023136"/>
    </source>
</evidence>
<dbReference type="PROSITE" id="PS50262">
    <property type="entry name" value="G_PROTEIN_RECEP_F1_2"/>
    <property type="match status" value="1"/>
</dbReference>
<proteinExistence type="predicted"/>
<comment type="subcellular location">
    <subcellularLocation>
        <location evidence="1">Membrane</location>
        <topology evidence="1">Multi-pass membrane protein</topology>
    </subcellularLocation>
</comment>
<keyword evidence="11" id="KW-1185">Reference proteome</keyword>
<dbReference type="PRINTS" id="PR00237">
    <property type="entry name" value="GPCRRHODOPSN"/>
</dbReference>
<sequence>MENSSLPGYPESTSLNITIVNDTQVLKNYFDLPMTIGFGSLLIISMLFAFFGNLLVILVILKNRRMRDDSSKTNLFLCNLAVADLFVGILMIPFSFTVLIKGTWIFPAWFCTFNSFLNTTCFLTSIHTLMYIAIHKYICLSRMNYHFTNIKCFIMIAAAWTWGLVFAIVTTSGLGKAVYKPKTMQCGPPYPEAELKTYILHALNMTINLLIPFGIMTFAYIKIYKMIKKSETFRRKNSIRDSDQIQARDNGVSCTLFIVLICFLLCWLPYLFYINFATVIQNKQDIPVYLNPLAYCFGYMNSACNPIIYAWRFPDFRKGYKELLCWYKNTYEVTRGWYYSRTIVIRPRKAVPNQNPRKSRYDVVNGRCSHLSPLYRTSEAKFMLRNGNCGTANTKKTFVTPSKNSQDIKDVVFKSDEL</sequence>
<dbReference type="EMBL" id="JARBDR010000342">
    <property type="protein sequence ID" value="KAJ8313818.1"/>
    <property type="molecule type" value="Genomic_DNA"/>
</dbReference>
<protein>
    <recommendedName>
        <fullName evidence="9">G-protein coupled receptors family 1 profile domain-containing protein</fullName>
    </recommendedName>
</protein>
<evidence type="ECO:0000313" key="11">
    <source>
        <dbReference type="Proteomes" id="UP001217089"/>
    </source>
</evidence>
<gene>
    <name evidence="10" type="ORF">KUTeg_008379</name>
</gene>
<evidence type="ECO:0000256" key="1">
    <source>
        <dbReference type="ARBA" id="ARBA00004141"/>
    </source>
</evidence>
<dbReference type="Gene3D" id="1.20.1070.10">
    <property type="entry name" value="Rhodopsin 7-helix transmembrane proteins"/>
    <property type="match status" value="1"/>
</dbReference>
<feature type="transmembrane region" description="Helical" evidence="8">
    <location>
        <begin position="292"/>
        <end position="311"/>
    </location>
</feature>
<evidence type="ECO:0000256" key="3">
    <source>
        <dbReference type="ARBA" id="ARBA00022989"/>
    </source>
</evidence>
<keyword evidence="4" id="KW-0297">G-protein coupled receptor</keyword>
<dbReference type="InterPro" id="IPR017452">
    <property type="entry name" value="GPCR_Rhodpsn_7TM"/>
</dbReference>